<reference evidence="2 3" key="1">
    <citation type="journal article" date="2022" name="Nat. Plants">
        <title>Genomes of leafy and leafless Platanthera orchids illuminate the evolution of mycoheterotrophy.</title>
        <authorList>
            <person name="Li M.H."/>
            <person name="Liu K.W."/>
            <person name="Li Z."/>
            <person name="Lu H.C."/>
            <person name="Ye Q.L."/>
            <person name="Zhang D."/>
            <person name="Wang J.Y."/>
            <person name="Li Y.F."/>
            <person name="Zhong Z.M."/>
            <person name="Liu X."/>
            <person name="Yu X."/>
            <person name="Liu D.K."/>
            <person name="Tu X.D."/>
            <person name="Liu B."/>
            <person name="Hao Y."/>
            <person name="Liao X.Y."/>
            <person name="Jiang Y.T."/>
            <person name="Sun W.H."/>
            <person name="Chen J."/>
            <person name="Chen Y.Q."/>
            <person name="Ai Y."/>
            <person name="Zhai J.W."/>
            <person name="Wu S.S."/>
            <person name="Zhou Z."/>
            <person name="Hsiao Y.Y."/>
            <person name="Wu W.L."/>
            <person name="Chen Y.Y."/>
            <person name="Lin Y.F."/>
            <person name="Hsu J.L."/>
            <person name="Li C.Y."/>
            <person name="Wang Z.W."/>
            <person name="Zhao X."/>
            <person name="Zhong W.Y."/>
            <person name="Ma X.K."/>
            <person name="Ma L."/>
            <person name="Huang J."/>
            <person name="Chen G.Z."/>
            <person name="Huang M.Z."/>
            <person name="Huang L."/>
            <person name="Peng D.H."/>
            <person name="Luo Y.B."/>
            <person name="Zou S.Q."/>
            <person name="Chen S.P."/>
            <person name="Lan S."/>
            <person name="Tsai W.C."/>
            <person name="Van de Peer Y."/>
            <person name="Liu Z.J."/>
        </authorList>
    </citation>
    <scope>NUCLEOTIDE SEQUENCE [LARGE SCALE GENOMIC DNA]</scope>
    <source>
        <strain evidence="2">Lor287</strain>
    </source>
</reference>
<dbReference type="InterPro" id="IPR006927">
    <property type="entry name" value="DUF639"/>
</dbReference>
<dbReference type="Proteomes" id="UP001418222">
    <property type="component" value="Unassembled WGS sequence"/>
</dbReference>
<keyword evidence="1" id="KW-0472">Membrane</keyword>
<feature type="transmembrane region" description="Helical" evidence="1">
    <location>
        <begin position="540"/>
        <end position="558"/>
    </location>
</feature>
<dbReference type="Pfam" id="PF04842">
    <property type="entry name" value="DUF639"/>
    <property type="match status" value="1"/>
</dbReference>
<gene>
    <name evidence="2" type="ORF">KSP39_PZI008338</name>
</gene>
<proteinExistence type="predicted"/>
<feature type="transmembrane region" description="Helical" evidence="1">
    <location>
        <begin position="624"/>
        <end position="652"/>
    </location>
</feature>
<name>A0AAP0BLR5_9ASPA</name>
<accession>A0AAP0BLR5</accession>
<sequence>MSELENANEGEHATGFSSIAKSVIHRCCRILLISIDKLLQSFENEISDNIKLHSNYARNIIEFCSYKTLRVITEQPDLLGDKDIRHLMFEMMLAWEAPDIESEALLKESSFCKHPINDDEDDGSLFYLSATSMAVQVDYKNTVGLEAFAKIAPACPAVADSITVHNLFDALTSTSGGQLHLLIYDKYLKSLNKVLNSAKCLTGPSSTSALNLALEEIILDFEGTMPTNPVFQHIGMSSSPGRLTLTSHALYFERSKVGSYDRAIRYDLATNLKQVVKREMSGPWGAHLFDNAVMYKSNSLTEPIFFEFPQIIGHSRRDYWLAIIREVLYAHTFIRKFNLKQFKREEALSLAMLGIFRFRVMRDYFHVIPSEFRSTLSFNLAEKLPKGDKILEALYDHLELLLARNHHCDAIEVSFDGRMQNSPFPIAIYALSKLGFTLLPSELWPNDIEILHSDVHLGETSSLQKAIKKTICYSGRAEAAQATLDQVKVEDIDTKLAVIRELLFPVFELGKWLYSLTEWQDNLKSTLFLLLILYNMYRGWIWHMWPCIFFSLSVIILWNKYYRKGRQIEAFKITIPPNRSTVELLLTLQETTSQLETYVQTGCIALLKLRAILFAAFPQSTNKVAYSLLAVAVIFTFIPLRHLVMIVLLEFYTREMPPRKESSEKLIRRLREWWVRIPAAPVQLIKPPATKQTKVNN</sequence>
<dbReference type="PANTHER" id="PTHR31860">
    <property type="entry name" value="HEAT-INDUCIBLE TRANSCRIPTION REPRESSOR (DUF639)-RELATED"/>
    <property type="match status" value="1"/>
</dbReference>
<keyword evidence="1" id="KW-0812">Transmembrane</keyword>
<evidence type="ECO:0000256" key="1">
    <source>
        <dbReference type="SAM" id="Phobius"/>
    </source>
</evidence>
<keyword evidence="3" id="KW-1185">Reference proteome</keyword>
<dbReference type="AlphaFoldDB" id="A0AAP0BLR5"/>
<dbReference type="PANTHER" id="PTHR31860:SF19">
    <property type="entry name" value="OS04G0677400 PROTEIN"/>
    <property type="match status" value="1"/>
</dbReference>
<dbReference type="EMBL" id="JBBWWQ010000006">
    <property type="protein sequence ID" value="KAK8944217.1"/>
    <property type="molecule type" value="Genomic_DNA"/>
</dbReference>
<evidence type="ECO:0000313" key="3">
    <source>
        <dbReference type="Proteomes" id="UP001418222"/>
    </source>
</evidence>
<evidence type="ECO:0000313" key="2">
    <source>
        <dbReference type="EMBL" id="KAK8944217.1"/>
    </source>
</evidence>
<comment type="caution">
    <text evidence="2">The sequence shown here is derived from an EMBL/GenBank/DDBJ whole genome shotgun (WGS) entry which is preliminary data.</text>
</comment>
<protein>
    <submittedName>
        <fullName evidence="2">Uncharacterized protein</fullName>
    </submittedName>
</protein>
<keyword evidence="1" id="KW-1133">Transmembrane helix</keyword>
<organism evidence="2 3">
    <name type="scientific">Platanthera zijinensis</name>
    <dbReference type="NCBI Taxonomy" id="2320716"/>
    <lineage>
        <taxon>Eukaryota</taxon>
        <taxon>Viridiplantae</taxon>
        <taxon>Streptophyta</taxon>
        <taxon>Embryophyta</taxon>
        <taxon>Tracheophyta</taxon>
        <taxon>Spermatophyta</taxon>
        <taxon>Magnoliopsida</taxon>
        <taxon>Liliopsida</taxon>
        <taxon>Asparagales</taxon>
        <taxon>Orchidaceae</taxon>
        <taxon>Orchidoideae</taxon>
        <taxon>Orchideae</taxon>
        <taxon>Orchidinae</taxon>
        <taxon>Platanthera</taxon>
    </lineage>
</organism>